<evidence type="ECO:0000313" key="1">
    <source>
        <dbReference type="EMBL" id="MBF8437524.1"/>
    </source>
</evidence>
<name>A0A931ASU9_9FIRM</name>
<dbReference type="Proteomes" id="UP000621436">
    <property type="component" value="Unassembled WGS sequence"/>
</dbReference>
<organism evidence="1 2">
    <name type="scientific">Halonatronomonas betaini</name>
    <dbReference type="NCBI Taxonomy" id="2778430"/>
    <lineage>
        <taxon>Bacteria</taxon>
        <taxon>Bacillati</taxon>
        <taxon>Bacillota</taxon>
        <taxon>Clostridia</taxon>
        <taxon>Halanaerobiales</taxon>
        <taxon>Halarsenatibacteraceae</taxon>
        <taxon>Halonatronomonas</taxon>
    </lineage>
</organism>
<proteinExistence type="predicted"/>
<keyword evidence="2" id="KW-1185">Reference proteome</keyword>
<dbReference type="RefSeq" id="WP_270454518.1">
    <property type="nucleotide sequence ID" value="NZ_JADPIE010000006.1"/>
</dbReference>
<dbReference type="EMBL" id="JADPIE010000006">
    <property type="protein sequence ID" value="MBF8437524.1"/>
    <property type="molecule type" value="Genomic_DNA"/>
</dbReference>
<evidence type="ECO:0000313" key="2">
    <source>
        <dbReference type="Proteomes" id="UP000621436"/>
    </source>
</evidence>
<dbReference type="AlphaFoldDB" id="A0A931ASU9"/>
<protein>
    <submittedName>
        <fullName evidence="1">Peptidase S7</fullName>
    </submittedName>
</protein>
<comment type="caution">
    <text evidence="1">The sequence shown here is derived from an EMBL/GenBank/DDBJ whole genome shotgun (WGS) entry which is preliminary data.</text>
</comment>
<gene>
    <name evidence="1" type="ORF">I0Q91_10555</name>
</gene>
<accession>A0A931ASU9</accession>
<reference evidence="1" key="1">
    <citation type="submission" date="2020-11" db="EMBL/GenBank/DDBJ databases">
        <title>Halonatronomonas betainensis gen. nov., sp. nov. a novel haloalkaliphilic representative of the family Halanaerobiacae capable of betaine degradation.</title>
        <authorList>
            <person name="Boltyanskaya Y."/>
            <person name="Kevbrin V."/>
            <person name="Detkova E."/>
            <person name="Grouzdev D.S."/>
            <person name="Koziaeva V."/>
            <person name="Zhilina T."/>
        </authorList>
    </citation>
    <scope>NUCLEOTIDE SEQUENCE</scope>
    <source>
        <strain evidence="1">Z-7014</strain>
    </source>
</reference>
<sequence>MKVKGISRELIDTMVSRGNQLGQGRQVGTIGFINDNGVIDCYNQIIDGGVSGLPHRHMLQEISHRDNASLIEMINSLPDNAAYIRTDPGQTGIIVSTSAINIFNLPVVNIGVKHGEVAGIGILYPEEKHFRLATKSENAQLDSLAAKNMEAEKKALEKVTKLRLEFLNISEELPIIDDENVTQNCQRAKKPWVIERQEPISVEESFAEELVQKSLEVEPGREVAAFGRIDKNGHITRCSNIVVGGMGYIPSRLLASSYEDITGLSLREFYSEKMPLNTAIVHTHPGGSGVMHMSDAMAGPGMWGRPIVAVGHDEKGDIKGVMTIKMQDKLFELADENEFLEQQFFKVQKPEEEVKLRKRRYKIAQEFTDLCDQLELKTTESKAERKIAASN</sequence>